<name>A0AAD4XH24_9MAGN</name>
<protein>
    <submittedName>
        <fullName evidence="1">Uncharacterized protein</fullName>
    </submittedName>
</protein>
<gene>
    <name evidence="1" type="ORF">MKW98_010934</name>
</gene>
<reference evidence="1" key="1">
    <citation type="submission" date="2022-04" db="EMBL/GenBank/DDBJ databases">
        <title>A functionally conserved STORR gene fusion in Papaver species that diverged 16.8 million years ago.</title>
        <authorList>
            <person name="Catania T."/>
        </authorList>
    </citation>
    <scope>NUCLEOTIDE SEQUENCE</scope>
    <source>
        <strain evidence="1">S-188037</strain>
    </source>
</reference>
<evidence type="ECO:0000313" key="2">
    <source>
        <dbReference type="Proteomes" id="UP001202328"/>
    </source>
</evidence>
<evidence type="ECO:0000313" key="1">
    <source>
        <dbReference type="EMBL" id="KAI3911990.1"/>
    </source>
</evidence>
<proteinExistence type="predicted"/>
<organism evidence="1 2">
    <name type="scientific">Papaver atlanticum</name>
    <dbReference type="NCBI Taxonomy" id="357466"/>
    <lineage>
        <taxon>Eukaryota</taxon>
        <taxon>Viridiplantae</taxon>
        <taxon>Streptophyta</taxon>
        <taxon>Embryophyta</taxon>
        <taxon>Tracheophyta</taxon>
        <taxon>Spermatophyta</taxon>
        <taxon>Magnoliopsida</taxon>
        <taxon>Ranunculales</taxon>
        <taxon>Papaveraceae</taxon>
        <taxon>Papaveroideae</taxon>
        <taxon>Papaver</taxon>
    </lineage>
</organism>
<accession>A0AAD4XH24</accession>
<dbReference type="EMBL" id="JAJJMB010009862">
    <property type="protein sequence ID" value="KAI3911990.1"/>
    <property type="molecule type" value="Genomic_DNA"/>
</dbReference>
<keyword evidence="2" id="KW-1185">Reference proteome</keyword>
<dbReference type="Proteomes" id="UP001202328">
    <property type="component" value="Unassembled WGS sequence"/>
</dbReference>
<dbReference type="AlphaFoldDB" id="A0AAD4XH24"/>
<comment type="caution">
    <text evidence="1">The sequence shown here is derived from an EMBL/GenBank/DDBJ whole genome shotgun (WGS) entry which is preliminary data.</text>
</comment>
<sequence>MALKEKGLLQNICHQLKLEKSGNRFNFREASLGLLSRPNCSTSRFIDSNRQSRQSYILVLLNLIAISKVVCDDDLTRPSYPNLSSLRHQVPGVPAVLALKATAVPKPRRFRRILKPWICMMGN</sequence>